<comment type="caution">
    <text evidence="2">The sequence shown here is derived from an EMBL/GenBank/DDBJ whole genome shotgun (WGS) entry which is preliminary data.</text>
</comment>
<keyword evidence="1" id="KW-0472">Membrane</keyword>
<evidence type="ECO:0008006" key="4">
    <source>
        <dbReference type="Google" id="ProtNLM"/>
    </source>
</evidence>
<accession>A0A2H0BK57</accession>
<feature type="transmembrane region" description="Helical" evidence="1">
    <location>
        <begin position="138"/>
        <end position="156"/>
    </location>
</feature>
<protein>
    <recommendedName>
        <fullName evidence="4">Glycosyltransferase RgtA/B/C/D-like domain-containing protein</fullName>
    </recommendedName>
</protein>
<evidence type="ECO:0000313" key="3">
    <source>
        <dbReference type="Proteomes" id="UP000229847"/>
    </source>
</evidence>
<evidence type="ECO:0000313" key="2">
    <source>
        <dbReference type="EMBL" id="PIP57939.1"/>
    </source>
</evidence>
<sequence length="383" mass="44395">MRKLILCFLIFVSVILIYKFIYPNPRNWYDHYRYLAESFLAGRVDVPNLPIFYQDSLEYQGKKYLPFPPIPALILAPIIAVGKNTTQQQVSIIIGTLNAVLVFLLLKKFTKLINAFLLSIFFALGTVAFWSAVVGTTWYFAHNVALTFFFLSLITFKNKKYFLSGFLFSLAVLSRLPILLGIVFYILELKKDKINLLKFLSTATVCIPIMFFYNWLRFSNIFHSGYIEVYKSYLGIGYSISFFQSIYPNFPNFGYLDPRNIPLHLFTFFLMPPILSADKILPSPYGMGIIFTTPFLLLAFLPPFKKGLEKNLFIGAILIAFVDFLHYMQGWVQFGYRFLLDFLPFLLIVLAIRFRPKKLYILLLGISIAVNFWGVHWAIKLGW</sequence>
<name>A0A2H0BK57_9BACT</name>
<feature type="transmembrane region" description="Helical" evidence="1">
    <location>
        <begin position="228"/>
        <end position="247"/>
    </location>
</feature>
<feature type="transmembrane region" description="Helical" evidence="1">
    <location>
        <begin position="311"/>
        <end position="328"/>
    </location>
</feature>
<keyword evidence="1" id="KW-1133">Transmembrane helix</keyword>
<feature type="transmembrane region" description="Helical" evidence="1">
    <location>
        <begin position="285"/>
        <end position="304"/>
    </location>
</feature>
<feature type="transmembrane region" description="Helical" evidence="1">
    <location>
        <begin position="113"/>
        <end position="132"/>
    </location>
</feature>
<organism evidence="2 3">
    <name type="scientific">Candidatus Woesebacteria bacterium CG22_combo_CG10-13_8_21_14_all_39_10</name>
    <dbReference type="NCBI Taxonomy" id="1975059"/>
    <lineage>
        <taxon>Bacteria</taxon>
        <taxon>Candidatus Woeseibacteriota</taxon>
    </lineage>
</organism>
<feature type="transmembrane region" description="Helical" evidence="1">
    <location>
        <begin position="163"/>
        <end position="187"/>
    </location>
</feature>
<feature type="transmembrane region" description="Helical" evidence="1">
    <location>
        <begin position="359"/>
        <end position="379"/>
    </location>
</feature>
<dbReference type="AlphaFoldDB" id="A0A2H0BK57"/>
<dbReference type="Proteomes" id="UP000229847">
    <property type="component" value="Unassembled WGS sequence"/>
</dbReference>
<feature type="transmembrane region" description="Helical" evidence="1">
    <location>
        <begin position="89"/>
        <end position="106"/>
    </location>
</feature>
<evidence type="ECO:0000256" key="1">
    <source>
        <dbReference type="SAM" id="Phobius"/>
    </source>
</evidence>
<feature type="transmembrane region" description="Helical" evidence="1">
    <location>
        <begin position="199"/>
        <end position="216"/>
    </location>
</feature>
<feature type="transmembrane region" description="Helical" evidence="1">
    <location>
        <begin position="334"/>
        <end position="352"/>
    </location>
</feature>
<keyword evidence="1" id="KW-0812">Transmembrane</keyword>
<gene>
    <name evidence="2" type="ORF">COX03_00370</name>
</gene>
<reference evidence="2 3" key="1">
    <citation type="submission" date="2017-09" db="EMBL/GenBank/DDBJ databases">
        <title>Depth-based differentiation of microbial function through sediment-hosted aquifers and enrichment of novel symbionts in the deep terrestrial subsurface.</title>
        <authorList>
            <person name="Probst A.J."/>
            <person name="Ladd B."/>
            <person name="Jarett J.K."/>
            <person name="Geller-Mcgrath D.E."/>
            <person name="Sieber C.M."/>
            <person name="Emerson J.B."/>
            <person name="Anantharaman K."/>
            <person name="Thomas B.C."/>
            <person name="Malmstrom R."/>
            <person name="Stieglmeier M."/>
            <person name="Klingl A."/>
            <person name="Woyke T."/>
            <person name="Ryan C.M."/>
            <person name="Banfield J.F."/>
        </authorList>
    </citation>
    <scope>NUCLEOTIDE SEQUENCE [LARGE SCALE GENOMIC DNA]</scope>
    <source>
        <strain evidence="2">CG22_combo_CG10-13_8_21_14_all_39_10</strain>
    </source>
</reference>
<dbReference type="EMBL" id="PCSW01000010">
    <property type="protein sequence ID" value="PIP57939.1"/>
    <property type="molecule type" value="Genomic_DNA"/>
</dbReference>
<proteinExistence type="predicted"/>